<dbReference type="Proteomes" id="UP000254876">
    <property type="component" value="Unassembled WGS sequence"/>
</dbReference>
<evidence type="ECO:0000313" key="1">
    <source>
        <dbReference type="EMBL" id="STC97719.1"/>
    </source>
</evidence>
<dbReference type="EMBL" id="UFYD01000001">
    <property type="protein sequence ID" value="STC97719.1"/>
    <property type="molecule type" value="Genomic_DNA"/>
</dbReference>
<evidence type="ECO:0000313" key="2">
    <source>
        <dbReference type="Proteomes" id="UP000254876"/>
    </source>
</evidence>
<dbReference type="RefSeq" id="WP_115172394.1">
    <property type="nucleotide sequence ID" value="NZ_UFYD01000001.1"/>
</dbReference>
<reference evidence="1 2" key="1">
    <citation type="submission" date="2018-06" db="EMBL/GenBank/DDBJ databases">
        <authorList>
            <consortium name="Pathogen Informatics"/>
            <person name="Doyle S."/>
        </authorList>
    </citation>
    <scope>NUCLEOTIDE SEQUENCE [LARGE SCALE GENOMIC DNA]</scope>
    <source>
        <strain evidence="1 2">NCTC10588</strain>
    </source>
</reference>
<comment type="caution">
    <text evidence="1">The sequence shown here is derived from an EMBL/GenBank/DDBJ whole genome shotgun (WGS) entry which is preliminary data.</text>
</comment>
<organism evidence="1 2">
    <name type="scientific">Elizabethkingia anophelis</name>
    <dbReference type="NCBI Taxonomy" id="1117645"/>
    <lineage>
        <taxon>Bacteria</taxon>
        <taxon>Pseudomonadati</taxon>
        <taxon>Bacteroidota</taxon>
        <taxon>Flavobacteriia</taxon>
        <taxon>Flavobacteriales</taxon>
        <taxon>Weeksellaceae</taxon>
        <taxon>Elizabethkingia</taxon>
    </lineage>
</organism>
<proteinExistence type="predicted"/>
<gene>
    <name evidence="1" type="ORF">NCTC10588_00967</name>
</gene>
<protein>
    <submittedName>
        <fullName evidence="1">Uncharacterized protein</fullName>
    </submittedName>
</protein>
<name>A0A7Z7LUP4_9FLAO</name>
<accession>A0A7Z7LUP4</accession>
<sequence>MKQQAIKAAYGEFWAGLSNEKQKYALENEGWIKVAPSQYQMDMFSRLKINKNTHSVRPKSLSGIRYNRGWARIESEEDLPKEYKNYWCRTYNGDTKILRFDPEFKEWYCECNTGLSFTVTHYQPIETPKPPIF</sequence>
<dbReference type="AlphaFoldDB" id="A0A7Z7LUP4"/>